<organism evidence="5 6">
    <name type="scientific">Scleroderma citrinum Foug A</name>
    <dbReference type="NCBI Taxonomy" id="1036808"/>
    <lineage>
        <taxon>Eukaryota</taxon>
        <taxon>Fungi</taxon>
        <taxon>Dikarya</taxon>
        <taxon>Basidiomycota</taxon>
        <taxon>Agaricomycotina</taxon>
        <taxon>Agaricomycetes</taxon>
        <taxon>Agaricomycetidae</taxon>
        <taxon>Boletales</taxon>
        <taxon>Sclerodermatineae</taxon>
        <taxon>Sclerodermataceae</taxon>
        <taxon>Scleroderma</taxon>
    </lineage>
</organism>
<feature type="compositionally biased region" description="Acidic residues" evidence="4">
    <location>
        <begin position="1"/>
        <end position="14"/>
    </location>
</feature>
<dbReference type="EMBL" id="KN822040">
    <property type="protein sequence ID" value="KIM62689.1"/>
    <property type="molecule type" value="Genomic_DNA"/>
</dbReference>
<dbReference type="Pfam" id="PF00400">
    <property type="entry name" value="WD40"/>
    <property type="match status" value="5"/>
</dbReference>
<proteinExistence type="predicted"/>
<dbReference type="InParanoid" id="A0A0C3E2I0"/>
<dbReference type="Proteomes" id="UP000053989">
    <property type="component" value="Unassembled WGS sequence"/>
</dbReference>
<gene>
    <name evidence="5" type="ORF">SCLCIDRAFT_15717</name>
</gene>
<dbReference type="PANTHER" id="PTHR19857:SF8">
    <property type="entry name" value="ANGIO-ASSOCIATED MIGRATORY CELL PROTEIN"/>
    <property type="match status" value="1"/>
</dbReference>
<dbReference type="InterPro" id="IPR020472">
    <property type="entry name" value="WD40_PAC1"/>
</dbReference>
<dbReference type="AlphaFoldDB" id="A0A0C3E2I0"/>
<evidence type="ECO:0000256" key="3">
    <source>
        <dbReference type="PROSITE-ProRule" id="PRU00221"/>
    </source>
</evidence>
<feature type="repeat" description="WD" evidence="3">
    <location>
        <begin position="295"/>
        <end position="322"/>
    </location>
</feature>
<keyword evidence="1 3" id="KW-0853">WD repeat</keyword>
<accession>A0A0C3E2I0</accession>
<dbReference type="InterPro" id="IPR051179">
    <property type="entry name" value="WD_repeat_multifunction"/>
</dbReference>
<dbReference type="PROSITE" id="PS50294">
    <property type="entry name" value="WD_REPEATS_REGION"/>
    <property type="match status" value="2"/>
</dbReference>
<name>A0A0C3E2I0_9AGAM</name>
<keyword evidence="6" id="KW-1185">Reference proteome</keyword>
<reference evidence="6" key="2">
    <citation type="submission" date="2015-01" db="EMBL/GenBank/DDBJ databases">
        <title>Evolutionary Origins and Diversification of the Mycorrhizal Mutualists.</title>
        <authorList>
            <consortium name="DOE Joint Genome Institute"/>
            <consortium name="Mycorrhizal Genomics Consortium"/>
            <person name="Kohler A."/>
            <person name="Kuo A."/>
            <person name="Nagy L.G."/>
            <person name="Floudas D."/>
            <person name="Copeland A."/>
            <person name="Barry K.W."/>
            <person name="Cichocki N."/>
            <person name="Veneault-Fourrey C."/>
            <person name="LaButti K."/>
            <person name="Lindquist E.A."/>
            <person name="Lipzen A."/>
            <person name="Lundell T."/>
            <person name="Morin E."/>
            <person name="Murat C."/>
            <person name="Riley R."/>
            <person name="Ohm R."/>
            <person name="Sun H."/>
            <person name="Tunlid A."/>
            <person name="Henrissat B."/>
            <person name="Grigoriev I.V."/>
            <person name="Hibbett D.S."/>
            <person name="Martin F."/>
        </authorList>
    </citation>
    <scope>NUCLEOTIDE SEQUENCE [LARGE SCALE GENOMIC DNA]</scope>
    <source>
        <strain evidence="6">Foug A</strain>
    </source>
</reference>
<reference evidence="5 6" key="1">
    <citation type="submission" date="2014-04" db="EMBL/GenBank/DDBJ databases">
        <authorList>
            <consortium name="DOE Joint Genome Institute"/>
            <person name="Kuo A."/>
            <person name="Kohler A."/>
            <person name="Nagy L.G."/>
            <person name="Floudas D."/>
            <person name="Copeland A."/>
            <person name="Barry K.W."/>
            <person name="Cichocki N."/>
            <person name="Veneault-Fourrey C."/>
            <person name="LaButti K."/>
            <person name="Lindquist E.A."/>
            <person name="Lipzen A."/>
            <person name="Lundell T."/>
            <person name="Morin E."/>
            <person name="Murat C."/>
            <person name="Sun H."/>
            <person name="Tunlid A."/>
            <person name="Henrissat B."/>
            <person name="Grigoriev I.V."/>
            <person name="Hibbett D.S."/>
            <person name="Martin F."/>
            <person name="Nordberg H.P."/>
            <person name="Cantor M.N."/>
            <person name="Hua S.X."/>
        </authorList>
    </citation>
    <scope>NUCLEOTIDE SEQUENCE [LARGE SCALE GENOMIC DNA]</scope>
    <source>
        <strain evidence="5 6">Foug A</strain>
    </source>
</reference>
<dbReference type="FunCoup" id="A0A0C3E2I0">
    <property type="interactions" value="463"/>
</dbReference>
<feature type="repeat" description="WD" evidence="3">
    <location>
        <begin position="151"/>
        <end position="187"/>
    </location>
</feature>
<dbReference type="Gene3D" id="2.130.10.10">
    <property type="entry name" value="YVTN repeat-like/Quinoprotein amine dehydrogenase"/>
    <property type="match status" value="1"/>
</dbReference>
<feature type="repeat" description="WD" evidence="3">
    <location>
        <begin position="99"/>
        <end position="130"/>
    </location>
</feature>
<dbReference type="SUPFAM" id="SSF50978">
    <property type="entry name" value="WD40 repeat-like"/>
    <property type="match status" value="2"/>
</dbReference>
<dbReference type="PROSITE" id="PS50082">
    <property type="entry name" value="WD_REPEATS_2"/>
    <property type="match status" value="5"/>
</dbReference>
<dbReference type="PROSITE" id="PS00678">
    <property type="entry name" value="WD_REPEATS_1"/>
    <property type="match status" value="1"/>
</dbReference>
<dbReference type="InterPro" id="IPR015943">
    <property type="entry name" value="WD40/YVTN_repeat-like_dom_sf"/>
</dbReference>
<dbReference type="InterPro" id="IPR036322">
    <property type="entry name" value="WD40_repeat_dom_sf"/>
</dbReference>
<feature type="region of interest" description="Disordered" evidence="4">
    <location>
        <begin position="1"/>
        <end position="48"/>
    </location>
</feature>
<sequence length="405" mass="43080">MIEEQGGEDTDFIDPNDILAEVPDDGDIPMEEEDDGEEQKDELGSHETSENLVSGFHGHAGKSVFVVSCHPTQPLAVSGGEDDLGYIWDITDGETIVRLTGHSDSVTSATFSSDGEMAATGGMDGKVRVWRRHGKEDYKHWEFLTELQGPDEVTWLRWHPKGTVLLAGSNDSTVWLWQLPSGTTMQVLSGHTGAVQCGEFTPDGKRIITACADGFLILWDPRSPTPIFRLGPRDARFDLGAITSLGVNSSSTLAVVGGESGGIRIVSLSKGVVVGALAGHTEDESVEAIGFIELPGGAAVVSAGTDGQAHIWDLNTMRKRATLEHEDAITAVLSHAAPRSHLVTTASADRTLKTWDARTGKLLSDHKGHRGAVLGASIGLEGSVIVSAGDEGDCYVFTIETDGDQ</sequence>
<dbReference type="PRINTS" id="PR00320">
    <property type="entry name" value="GPROTEINBRPT"/>
</dbReference>
<evidence type="ECO:0000313" key="6">
    <source>
        <dbReference type="Proteomes" id="UP000053989"/>
    </source>
</evidence>
<dbReference type="STRING" id="1036808.A0A0C3E2I0"/>
<dbReference type="PANTHER" id="PTHR19857">
    <property type="entry name" value="MITOCHONDRIAL DIVISION PROTEIN 1-RELATED"/>
    <property type="match status" value="1"/>
</dbReference>
<feature type="repeat" description="WD" evidence="3">
    <location>
        <begin position="322"/>
        <end position="365"/>
    </location>
</feature>
<dbReference type="SMART" id="SM00320">
    <property type="entry name" value="WD40"/>
    <property type="match status" value="8"/>
</dbReference>
<evidence type="ECO:0000256" key="2">
    <source>
        <dbReference type="ARBA" id="ARBA00022737"/>
    </source>
</evidence>
<evidence type="ECO:0000256" key="1">
    <source>
        <dbReference type="ARBA" id="ARBA00022574"/>
    </source>
</evidence>
<keyword evidence="2" id="KW-0677">Repeat</keyword>
<dbReference type="InterPro" id="IPR001680">
    <property type="entry name" value="WD40_rpt"/>
</dbReference>
<dbReference type="InterPro" id="IPR019775">
    <property type="entry name" value="WD40_repeat_CS"/>
</dbReference>
<evidence type="ECO:0000256" key="4">
    <source>
        <dbReference type="SAM" id="MobiDB-lite"/>
    </source>
</evidence>
<dbReference type="HOGENOM" id="CLU_000288_57_9_1"/>
<dbReference type="CDD" id="cd00200">
    <property type="entry name" value="WD40"/>
    <property type="match status" value="1"/>
</dbReference>
<feature type="compositionally biased region" description="Acidic residues" evidence="4">
    <location>
        <begin position="22"/>
        <end position="40"/>
    </location>
</feature>
<evidence type="ECO:0000313" key="5">
    <source>
        <dbReference type="EMBL" id="KIM62689.1"/>
    </source>
</evidence>
<protein>
    <submittedName>
        <fullName evidence="5">Uncharacterized protein</fullName>
    </submittedName>
</protein>
<dbReference type="OrthoDB" id="10261640at2759"/>
<feature type="repeat" description="WD" evidence="3">
    <location>
        <begin position="188"/>
        <end position="229"/>
    </location>
</feature>